<protein>
    <submittedName>
        <fullName evidence="15">Receptor-like protein 12</fullName>
    </submittedName>
</protein>
<dbReference type="PRINTS" id="PR00019">
    <property type="entry name" value="LEURICHRPT"/>
</dbReference>
<name>A0A438JV24_VITVI</name>
<accession>A0A438JV24</accession>
<feature type="domain" description="Leucine-rich repeat-containing N-terminal plant-type" evidence="14">
    <location>
        <begin position="43"/>
        <end position="88"/>
    </location>
</feature>
<dbReference type="FunFam" id="3.80.10.10:FF:000095">
    <property type="entry name" value="LRR receptor-like serine/threonine-protein kinase GSO1"/>
    <property type="match status" value="1"/>
</dbReference>
<dbReference type="Proteomes" id="UP000288805">
    <property type="component" value="Unassembled WGS sequence"/>
</dbReference>
<dbReference type="FunFam" id="3.80.10.10:FF:000041">
    <property type="entry name" value="LRR receptor-like serine/threonine-protein kinase ERECTA"/>
    <property type="match status" value="2"/>
</dbReference>
<dbReference type="Pfam" id="PF00560">
    <property type="entry name" value="LRR_1"/>
    <property type="match status" value="6"/>
</dbReference>
<comment type="similarity">
    <text evidence="2">Belongs to the RLP family.</text>
</comment>
<dbReference type="EMBL" id="QGNW01000026">
    <property type="protein sequence ID" value="RVX12758.1"/>
    <property type="molecule type" value="Genomic_DNA"/>
</dbReference>
<dbReference type="PROSITE" id="PS51450">
    <property type="entry name" value="LRR"/>
    <property type="match status" value="1"/>
</dbReference>
<dbReference type="InterPro" id="IPR013210">
    <property type="entry name" value="LRR_N_plant-typ"/>
</dbReference>
<proteinExistence type="inferred from homology"/>
<comment type="caution">
    <text evidence="15">The sequence shown here is derived from an EMBL/GenBank/DDBJ whole genome shotgun (WGS) entry which is preliminary data.</text>
</comment>
<dbReference type="InterPro" id="IPR032675">
    <property type="entry name" value="LRR_dom_sf"/>
</dbReference>
<keyword evidence="10 15" id="KW-0675">Receptor</keyword>
<keyword evidence="5 12" id="KW-0812">Transmembrane</keyword>
<sequence>MLTVTSINSPAKKVRNSSMARPCPLLSFLSFFFFFLPCLSCPEDQKQALLQFKSSILAATTSFNSSNFELQSWNSSSSCCRWLRVECNDSPNSTSRVVISLDLMGGLYIYPSPEPPLPSTILAPIFHIRSLKWLYISNNNIQGEIPAVGFANLSNLQNSTRYLGSCFGKPFLLPLMSNNLLSGGKIPEEIGNLSRLQDLSLSGNNFSGSIPSQLFHLPLLNFVEGGLEFLDLSDNDLSTEIPTEIGNLPNISTLALSNNRLTGGIPSSMQKLSKLEQLYLQNNLLTGEIPSWLFHFKGLQDLNLGGNRLNWNDSVKIAPNSRLRLLSLKSCGLVGEIPKWISTQTNLYFLDLSKNKLQGALPQWFLEMRRNGLILSDNEFTGSLPPSLFSGASLGVLALSRNNFSGELPKNIGDATSLEILTLSENNFSGPIPQSLIKVPYLQFLDLSRNRFFGPFPVFDPEAAQLSYIDFSSNDFSGEVPTTFPKETIYLALGGNKFSGGLPLNLTNLSKLERLELQDNKLTGELPNSLSQISTLQVLNLRNNSFQGLIPESIFNLSNLRILDVSSNNLTGEIPKESRNLVGMIRAQNSPSSILPRIAMSYTNNWPPQEVPVPLEIEDLIVNWKNSKQGIPSDNLNMYTLLDLSNNQLSGQIPASLGALKALKLLNISRNKLSGKIPTSFGDLENIESLDLSHNKLSGSIPLTLTKLQQLTILDVSNNQLTGRIPDGGQMGTMVLDPNYYANNSGLCGMQIHVSCPEDEPLRPTKLREHDNKVPWFLWEGVWIGYPVGLLLAIGIIFLTGPPPSNRRHRPHRPIRRWN</sequence>
<keyword evidence="8 12" id="KW-1133">Transmembrane helix</keyword>
<dbReference type="InterPro" id="IPR001611">
    <property type="entry name" value="Leu-rich_rpt"/>
</dbReference>
<dbReference type="SMART" id="SM00365">
    <property type="entry name" value="LRR_SD22"/>
    <property type="match status" value="5"/>
</dbReference>
<evidence type="ECO:0000259" key="14">
    <source>
        <dbReference type="Pfam" id="PF08263"/>
    </source>
</evidence>
<keyword evidence="7" id="KW-0677">Repeat</keyword>
<evidence type="ECO:0000256" key="12">
    <source>
        <dbReference type="SAM" id="Phobius"/>
    </source>
</evidence>
<evidence type="ECO:0000256" key="5">
    <source>
        <dbReference type="ARBA" id="ARBA00022692"/>
    </source>
</evidence>
<feature type="signal peptide" evidence="13">
    <location>
        <begin position="1"/>
        <end position="40"/>
    </location>
</feature>
<evidence type="ECO:0000256" key="4">
    <source>
        <dbReference type="ARBA" id="ARBA00022614"/>
    </source>
</evidence>
<dbReference type="SMART" id="SM00369">
    <property type="entry name" value="LRR_TYP"/>
    <property type="match status" value="9"/>
</dbReference>
<dbReference type="AlphaFoldDB" id="A0A438JV24"/>
<feature type="chain" id="PRO_5019337023" evidence="13">
    <location>
        <begin position="41"/>
        <end position="819"/>
    </location>
</feature>
<dbReference type="FunFam" id="3.80.10.10:FF:000111">
    <property type="entry name" value="LRR receptor-like serine/threonine-protein kinase ERECTA"/>
    <property type="match status" value="1"/>
</dbReference>
<dbReference type="InterPro" id="IPR003591">
    <property type="entry name" value="Leu-rich_rpt_typical-subtyp"/>
</dbReference>
<evidence type="ECO:0000256" key="8">
    <source>
        <dbReference type="ARBA" id="ARBA00022989"/>
    </source>
</evidence>
<dbReference type="PANTHER" id="PTHR48065:SF23">
    <property type="entry name" value="LEUCINE-RICH REPEAT-CONTAINING N-TERMINAL PLANT-TYPE DOMAIN-CONTAINING PROTEIN"/>
    <property type="match status" value="1"/>
</dbReference>
<evidence type="ECO:0000256" key="11">
    <source>
        <dbReference type="ARBA" id="ARBA00023180"/>
    </source>
</evidence>
<evidence type="ECO:0000313" key="15">
    <source>
        <dbReference type="EMBL" id="RVX12758.1"/>
    </source>
</evidence>
<evidence type="ECO:0000256" key="2">
    <source>
        <dbReference type="ARBA" id="ARBA00009592"/>
    </source>
</evidence>
<dbReference type="Pfam" id="PF13855">
    <property type="entry name" value="LRR_8"/>
    <property type="match status" value="3"/>
</dbReference>
<evidence type="ECO:0000256" key="7">
    <source>
        <dbReference type="ARBA" id="ARBA00022737"/>
    </source>
</evidence>
<comment type="subcellular location">
    <subcellularLocation>
        <location evidence="1">Cell membrane</location>
        <topology evidence="1">Single-pass type I membrane protein</topology>
    </subcellularLocation>
</comment>
<dbReference type="GO" id="GO:0005886">
    <property type="term" value="C:plasma membrane"/>
    <property type="evidence" value="ECO:0007669"/>
    <property type="project" value="UniProtKB-SubCell"/>
</dbReference>
<keyword evidence="11" id="KW-0325">Glycoprotein</keyword>
<dbReference type="SUPFAM" id="SSF52058">
    <property type="entry name" value="L domain-like"/>
    <property type="match status" value="2"/>
</dbReference>
<evidence type="ECO:0000256" key="13">
    <source>
        <dbReference type="SAM" id="SignalP"/>
    </source>
</evidence>
<evidence type="ECO:0000256" key="10">
    <source>
        <dbReference type="ARBA" id="ARBA00023170"/>
    </source>
</evidence>
<keyword evidence="3" id="KW-1003">Cell membrane</keyword>
<feature type="transmembrane region" description="Helical" evidence="12">
    <location>
        <begin position="776"/>
        <end position="800"/>
    </location>
</feature>
<keyword evidence="6 13" id="KW-0732">Signal</keyword>
<dbReference type="Pfam" id="PF08263">
    <property type="entry name" value="LRRNT_2"/>
    <property type="match status" value="1"/>
</dbReference>
<evidence type="ECO:0000313" key="16">
    <source>
        <dbReference type="Proteomes" id="UP000288805"/>
    </source>
</evidence>
<evidence type="ECO:0000256" key="9">
    <source>
        <dbReference type="ARBA" id="ARBA00023136"/>
    </source>
</evidence>
<dbReference type="Gene3D" id="3.80.10.10">
    <property type="entry name" value="Ribonuclease Inhibitor"/>
    <property type="match status" value="3"/>
</dbReference>
<evidence type="ECO:0000256" key="3">
    <source>
        <dbReference type="ARBA" id="ARBA00022475"/>
    </source>
</evidence>
<keyword evidence="4" id="KW-0433">Leucine-rich repeat</keyword>
<organism evidence="15 16">
    <name type="scientific">Vitis vinifera</name>
    <name type="common">Grape</name>
    <dbReference type="NCBI Taxonomy" id="29760"/>
    <lineage>
        <taxon>Eukaryota</taxon>
        <taxon>Viridiplantae</taxon>
        <taxon>Streptophyta</taxon>
        <taxon>Embryophyta</taxon>
        <taxon>Tracheophyta</taxon>
        <taxon>Spermatophyta</taxon>
        <taxon>Magnoliopsida</taxon>
        <taxon>eudicotyledons</taxon>
        <taxon>Gunneridae</taxon>
        <taxon>Pentapetalae</taxon>
        <taxon>rosids</taxon>
        <taxon>Vitales</taxon>
        <taxon>Vitaceae</taxon>
        <taxon>Viteae</taxon>
        <taxon>Vitis</taxon>
    </lineage>
</organism>
<evidence type="ECO:0000256" key="1">
    <source>
        <dbReference type="ARBA" id="ARBA00004251"/>
    </source>
</evidence>
<reference evidence="15 16" key="1">
    <citation type="journal article" date="2018" name="PLoS Genet.">
        <title>Population sequencing reveals clonal diversity and ancestral inbreeding in the grapevine cultivar Chardonnay.</title>
        <authorList>
            <person name="Roach M.J."/>
            <person name="Johnson D.L."/>
            <person name="Bohlmann J."/>
            <person name="van Vuuren H.J."/>
            <person name="Jones S.J."/>
            <person name="Pretorius I.S."/>
            <person name="Schmidt S.A."/>
            <person name="Borneman A.R."/>
        </authorList>
    </citation>
    <scope>NUCLEOTIDE SEQUENCE [LARGE SCALE GENOMIC DNA]</scope>
    <source>
        <strain evidence="16">cv. Chardonnay</strain>
        <tissue evidence="15">Leaf</tissue>
    </source>
</reference>
<dbReference type="PANTHER" id="PTHR48065">
    <property type="entry name" value="OS10G0469600 PROTEIN"/>
    <property type="match status" value="1"/>
</dbReference>
<keyword evidence="9 12" id="KW-0472">Membrane</keyword>
<gene>
    <name evidence="15" type="primary">RLP12_48</name>
    <name evidence="15" type="ORF">CK203_009765</name>
</gene>
<dbReference type="SUPFAM" id="SSF52047">
    <property type="entry name" value="RNI-like"/>
    <property type="match status" value="1"/>
</dbReference>
<evidence type="ECO:0000256" key="6">
    <source>
        <dbReference type="ARBA" id="ARBA00022729"/>
    </source>
</evidence>